<dbReference type="EMBL" id="CAUYUE010000002">
    <property type="protein sequence ID" value="CAK0743919.1"/>
    <property type="molecule type" value="Genomic_DNA"/>
</dbReference>
<dbReference type="PANTHER" id="PTHR42782:SF2">
    <property type="entry name" value="3-OXOACYL-[ACYL-CARRIER-PROTEIN] SYNTHASE-LIKE PROTEIN"/>
    <property type="match status" value="1"/>
</dbReference>
<comment type="caution">
    <text evidence="2">The sequence shown here is derived from an EMBL/GenBank/DDBJ whole genome shotgun (WGS) entry which is preliminary data.</text>
</comment>
<dbReference type="AlphaFoldDB" id="A0AAV1HU80"/>
<dbReference type="InterPro" id="IPR007402">
    <property type="entry name" value="DUF455"/>
</dbReference>
<evidence type="ECO:0000256" key="1">
    <source>
        <dbReference type="SAM" id="MobiDB-lite"/>
    </source>
</evidence>
<feature type="region of interest" description="Disordered" evidence="1">
    <location>
        <begin position="287"/>
        <end position="310"/>
    </location>
</feature>
<feature type="region of interest" description="Disordered" evidence="1">
    <location>
        <begin position="370"/>
        <end position="393"/>
    </location>
</feature>
<feature type="compositionally biased region" description="Polar residues" evidence="1">
    <location>
        <begin position="288"/>
        <end position="308"/>
    </location>
</feature>
<reference evidence="2 3" key="1">
    <citation type="submission" date="2023-10" db="EMBL/GenBank/DDBJ databases">
        <authorList>
            <person name="Maclean D."/>
            <person name="Macfadyen A."/>
        </authorList>
    </citation>
    <scope>NUCLEOTIDE SEQUENCE [LARGE SCALE GENOMIC DNA]</scope>
</reference>
<evidence type="ECO:0000313" key="3">
    <source>
        <dbReference type="Proteomes" id="UP001314263"/>
    </source>
</evidence>
<organism evidence="2 3">
    <name type="scientific">Coccomyxa viridis</name>
    <dbReference type="NCBI Taxonomy" id="1274662"/>
    <lineage>
        <taxon>Eukaryota</taxon>
        <taxon>Viridiplantae</taxon>
        <taxon>Chlorophyta</taxon>
        <taxon>core chlorophytes</taxon>
        <taxon>Trebouxiophyceae</taxon>
        <taxon>Trebouxiophyceae incertae sedis</taxon>
        <taxon>Coccomyxaceae</taxon>
        <taxon>Coccomyxa</taxon>
    </lineage>
</organism>
<sequence length="403" mass="44294">MRWASPAQFRGLLCAHLAILNKNRRPLRRFGTVMSLHGKVAASHSTDFQPSRPADGGSILEAAVRVLTAQSATEKATLTHQTADMWRDRRLQCSILPDSTPEVPDRPGRDDCVRLVDPRKMKSPGKGNTLQSRQRLVHSLVHIESWAVDLSWDIIARFGADPSYQLPQEFFDDFVRVAEDECRHHEMLRERLEEMGSFYGAFPAHDALWDSAAATAHSLPARLAIEHCTHEARGLDVMPSTVAKFRVNGDEMTAKLLEDVIYKEEITHCAAGVRWLKHLHSLAHESQELASSASPTQDPITDPGTASASEAGVPWMEEARQFPKVELWFHALVKKYFKGSLKPPFNTVGRAQAGFGEEWYMPIAAASGSSAAASDGAGPSQQRPGLTNPAPVPASRCLIGAGL</sequence>
<dbReference type="CDD" id="cd00657">
    <property type="entry name" value="Ferritin_like"/>
    <property type="match status" value="1"/>
</dbReference>
<evidence type="ECO:0008006" key="4">
    <source>
        <dbReference type="Google" id="ProtNLM"/>
    </source>
</evidence>
<proteinExistence type="predicted"/>
<gene>
    <name evidence="2" type="ORF">CVIRNUC_001507</name>
</gene>
<name>A0AAV1HU80_9CHLO</name>
<accession>A0AAV1HU80</accession>
<dbReference type="Pfam" id="PF04305">
    <property type="entry name" value="DUF455"/>
    <property type="match status" value="1"/>
</dbReference>
<dbReference type="Proteomes" id="UP001314263">
    <property type="component" value="Unassembled WGS sequence"/>
</dbReference>
<keyword evidence="3" id="KW-1185">Reference proteome</keyword>
<dbReference type="PANTHER" id="PTHR42782">
    <property type="entry name" value="SI:CH73-314G15.3"/>
    <property type="match status" value="1"/>
</dbReference>
<protein>
    <recommendedName>
        <fullName evidence="4">DUF455-domain-containing protein</fullName>
    </recommendedName>
</protein>
<evidence type="ECO:0000313" key="2">
    <source>
        <dbReference type="EMBL" id="CAK0743919.1"/>
    </source>
</evidence>
<dbReference type="InterPro" id="IPR009078">
    <property type="entry name" value="Ferritin-like_SF"/>
</dbReference>
<dbReference type="SUPFAM" id="SSF47240">
    <property type="entry name" value="Ferritin-like"/>
    <property type="match status" value="1"/>
</dbReference>